<dbReference type="InterPro" id="IPR011701">
    <property type="entry name" value="MFS"/>
</dbReference>
<accession>A0A9P5PI38</accession>
<feature type="non-terminal residue" evidence="8">
    <location>
        <position position="153"/>
    </location>
</feature>
<keyword evidence="4 6" id="KW-1133">Transmembrane helix</keyword>
<dbReference type="InterPro" id="IPR036259">
    <property type="entry name" value="MFS_trans_sf"/>
</dbReference>
<dbReference type="PANTHER" id="PTHR23504:SF15">
    <property type="entry name" value="MAJOR FACILITATOR SUPERFAMILY (MFS) PROFILE DOMAIN-CONTAINING PROTEIN"/>
    <property type="match status" value="1"/>
</dbReference>
<keyword evidence="3 6" id="KW-0812">Transmembrane</keyword>
<evidence type="ECO:0000259" key="7">
    <source>
        <dbReference type="PROSITE" id="PS50850"/>
    </source>
</evidence>
<reference evidence="8" key="1">
    <citation type="submission" date="2020-11" db="EMBL/GenBank/DDBJ databases">
        <authorList>
            <consortium name="DOE Joint Genome Institute"/>
            <person name="Ahrendt S."/>
            <person name="Riley R."/>
            <person name="Andreopoulos W."/>
            <person name="Labutti K."/>
            <person name="Pangilinan J."/>
            <person name="Ruiz-Duenas F.J."/>
            <person name="Barrasa J.M."/>
            <person name="Sanchez-Garcia M."/>
            <person name="Camarero S."/>
            <person name="Miyauchi S."/>
            <person name="Serrano A."/>
            <person name="Linde D."/>
            <person name="Babiker R."/>
            <person name="Drula E."/>
            <person name="Ayuso-Fernandez I."/>
            <person name="Pacheco R."/>
            <person name="Padilla G."/>
            <person name="Ferreira P."/>
            <person name="Barriuso J."/>
            <person name="Kellner H."/>
            <person name="Castanera R."/>
            <person name="Alfaro M."/>
            <person name="Ramirez L."/>
            <person name="Pisabarro A.G."/>
            <person name="Kuo A."/>
            <person name="Tritt A."/>
            <person name="Lipzen A."/>
            <person name="He G."/>
            <person name="Yan M."/>
            <person name="Ng V."/>
            <person name="Cullen D."/>
            <person name="Martin F."/>
            <person name="Rosso M.-N."/>
            <person name="Henrissat B."/>
            <person name="Hibbett D."/>
            <person name="Martinez A.T."/>
            <person name="Grigoriev I.V."/>
        </authorList>
    </citation>
    <scope>NUCLEOTIDE SEQUENCE</scope>
    <source>
        <strain evidence="8">AH 40177</strain>
    </source>
</reference>
<evidence type="ECO:0000256" key="4">
    <source>
        <dbReference type="ARBA" id="ARBA00022989"/>
    </source>
</evidence>
<dbReference type="InterPro" id="IPR020846">
    <property type="entry name" value="MFS_dom"/>
</dbReference>
<feature type="transmembrane region" description="Helical" evidence="6">
    <location>
        <begin position="9"/>
        <end position="26"/>
    </location>
</feature>
<evidence type="ECO:0000313" key="8">
    <source>
        <dbReference type="EMBL" id="KAF9063806.1"/>
    </source>
</evidence>
<keyword evidence="5 6" id="KW-0472">Membrane</keyword>
<organism evidence="8 9">
    <name type="scientific">Rhodocollybia butyracea</name>
    <dbReference type="NCBI Taxonomy" id="206335"/>
    <lineage>
        <taxon>Eukaryota</taxon>
        <taxon>Fungi</taxon>
        <taxon>Dikarya</taxon>
        <taxon>Basidiomycota</taxon>
        <taxon>Agaricomycotina</taxon>
        <taxon>Agaricomycetes</taxon>
        <taxon>Agaricomycetidae</taxon>
        <taxon>Agaricales</taxon>
        <taxon>Marasmiineae</taxon>
        <taxon>Omphalotaceae</taxon>
        <taxon>Rhodocollybia</taxon>
    </lineage>
</organism>
<evidence type="ECO:0000256" key="3">
    <source>
        <dbReference type="ARBA" id="ARBA00022692"/>
    </source>
</evidence>
<dbReference type="PROSITE" id="PS50850">
    <property type="entry name" value="MFS"/>
    <property type="match status" value="1"/>
</dbReference>
<dbReference type="SUPFAM" id="SSF103473">
    <property type="entry name" value="MFS general substrate transporter"/>
    <property type="match status" value="1"/>
</dbReference>
<dbReference type="Gene3D" id="1.20.1250.20">
    <property type="entry name" value="MFS general substrate transporter like domains"/>
    <property type="match status" value="1"/>
</dbReference>
<gene>
    <name evidence="8" type="ORF">BDP27DRAFT_1231472</name>
</gene>
<dbReference type="OrthoDB" id="419616at2759"/>
<dbReference type="GO" id="GO:0016020">
    <property type="term" value="C:membrane"/>
    <property type="evidence" value="ECO:0007669"/>
    <property type="project" value="UniProtKB-SubCell"/>
</dbReference>
<evidence type="ECO:0000256" key="5">
    <source>
        <dbReference type="ARBA" id="ARBA00023136"/>
    </source>
</evidence>
<protein>
    <recommendedName>
        <fullName evidence="7">Major facilitator superfamily (MFS) profile domain-containing protein</fullName>
    </recommendedName>
</protein>
<dbReference type="AlphaFoldDB" id="A0A9P5PI38"/>
<dbReference type="PANTHER" id="PTHR23504">
    <property type="entry name" value="MAJOR FACILITATOR SUPERFAMILY DOMAIN-CONTAINING PROTEIN 10"/>
    <property type="match status" value="1"/>
</dbReference>
<evidence type="ECO:0000256" key="1">
    <source>
        <dbReference type="ARBA" id="ARBA00004141"/>
    </source>
</evidence>
<dbReference type="EMBL" id="JADNRY010000137">
    <property type="protein sequence ID" value="KAF9063806.1"/>
    <property type="molecule type" value="Genomic_DNA"/>
</dbReference>
<feature type="transmembrane region" description="Helical" evidence="6">
    <location>
        <begin position="69"/>
        <end position="96"/>
    </location>
</feature>
<evidence type="ECO:0000256" key="2">
    <source>
        <dbReference type="ARBA" id="ARBA00022448"/>
    </source>
</evidence>
<feature type="domain" description="Major facilitator superfamily (MFS) profile" evidence="7">
    <location>
        <begin position="1"/>
        <end position="153"/>
    </location>
</feature>
<evidence type="ECO:0000256" key="6">
    <source>
        <dbReference type="SAM" id="Phobius"/>
    </source>
</evidence>
<feature type="transmembrane region" description="Helical" evidence="6">
    <location>
        <begin position="126"/>
        <end position="145"/>
    </location>
</feature>
<dbReference type="Pfam" id="PF07690">
    <property type="entry name" value="MFS_1"/>
    <property type="match status" value="1"/>
</dbReference>
<proteinExistence type="predicted"/>
<comment type="subcellular location">
    <subcellularLocation>
        <location evidence="1">Membrane</location>
        <topology evidence="1">Multi-pass membrane protein</topology>
    </subcellularLocation>
</comment>
<keyword evidence="2" id="KW-0813">Transport</keyword>
<dbReference type="Proteomes" id="UP000772434">
    <property type="component" value="Unassembled WGS sequence"/>
</dbReference>
<keyword evidence="9" id="KW-1185">Reference proteome</keyword>
<sequence length="153" mass="16812">WTSLIMAQFIYPFIIGIVRSTGIIHGDGKKTGYYAGIIGSITESMFFLTECLTVFYWGRLLDLYSHRRIILLGPLGMSIAMLCLGISKNFVALVIFRAFQGIFNGNIGVSKTVMAEITDSMNMGDAFTLIPIMFTASSAVGCIVFSPSNTHQF</sequence>
<name>A0A9P5PI38_9AGAR</name>
<dbReference type="GO" id="GO:0022857">
    <property type="term" value="F:transmembrane transporter activity"/>
    <property type="evidence" value="ECO:0007669"/>
    <property type="project" value="InterPro"/>
</dbReference>
<evidence type="ECO:0000313" key="9">
    <source>
        <dbReference type="Proteomes" id="UP000772434"/>
    </source>
</evidence>
<comment type="caution">
    <text evidence="8">The sequence shown here is derived from an EMBL/GenBank/DDBJ whole genome shotgun (WGS) entry which is preliminary data.</text>
</comment>
<feature type="transmembrane region" description="Helical" evidence="6">
    <location>
        <begin position="32"/>
        <end position="57"/>
    </location>
</feature>